<name>A0A1T4M5F3_9FIRM</name>
<organism evidence="2 3">
    <name type="scientific">Eubacterium coprostanoligenes</name>
    <dbReference type="NCBI Taxonomy" id="290054"/>
    <lineage>
        <taxon>Bacteria</taxon>
        <taxon>Bacillati</taxon>
        <taxon>Bacillota</taxon>
        <taxon>Clostridia</taxon>
        <taxon>Eubacteriales</taxon>
        <taxon>Eubacteriaceae</taxon>
        <taxon>Eubacterium</taxon>
    </lineage>
</organism>
<keyword evidence="1" id="KW-1133">Transmembrane helix</keyword>
<keyword evidence="1" id="KW-0472">Membrane</keyword>
<evidence type="ECO:0000313" key="2">
    <source>
        <dbReference type="EMBL" id="SJZ62229.1"/>
    </source>
</evidence>
<reference evidence="2 3" key="1">
    <citation type="submission" date="2017-02" db="EMBL/GenBank/DDBJ databases">
        <authorList>
            <person name="Peterson S.W."/>
        </authorList>
    </citation>
    <scope>NUCLEOTIDE SEQUENCE [LARGE SCALE GENOMIC DNA]</scope>
    <source>
        <strain evidence="2 3">ATCC 51222</strain>
    </source>
</reference>
<keyword evidence="3" id="KW-1185">Reference proteome</keyword>
<feature type="transmembrane region" description="Helical" evidence="1">
    <location>
        <begin position="64"/>
        <end position="85"/>
    </location>
</feature>
<dbReference type="OrthoDB" id="1859963at2"/>
<dbReference type="EMBL" id="FUWW01000011">
    <property type="protein sequence ID" value="SJZ62229.1"/>
    <property type="molecule type" value="Genomic_DNA"/>
</dbReference>
<dbReference type="RefSeq" id="WP_078768605.1">
    <property type="nucleotide sequence ID" value="NZ_FUWW01000011.1"/>
</dbReference>
<proteinExistence type="predicted"/>
<dbReference type="Proteomes" id="UP000190657">
    <property type="component" value="Unassembled WGS sequence"/>
</dbReference>
<accession>A0A1T4M5F3</accession>
<sequence length="91" mass="9997">MLKGVNKQILEITNPESPYFEKIIFFVRPSSQNADAKKLHKEAEKISTSTAVKPPKQKIDGRKAALIIGYSAMTVLSGAGITFLLSHLNIL</sequence>
<keyword evidence="1" id="KW-0812">Transmembrane</keyword>
<dbReference type="STRING" id="290054.SAMN02745114_01127"/>
<evidence type="ECO:0000256" key="1">
    <source>
        <dbReference type="SAM" id="Phobius"/>
    </source>
</evidence>
<dbReference type="AlphaFoldDB" id="A0A1T4M5F3"/>
<gene>
    <name evidence="2" type="ORF">SAMN02745114_01127</name>
</gene>
<evidence type="ECO:0000313" key="3">
    <source>
        <dbReference type="Proteomes" id="UP000190657"/>
    </source>
</evidence>
<protein>
    <submittedName>
        <fullName evidence="2">Uncharacterized protein</fullName>
    </submittedName>
</protein>